<dbReference type="AlphaFoldDB" id="H8GLG6"/>
<dbReference type="EMBL" id="CM001475">
    <property type="protein sequence ID" value="EIC29331.1"/>
    <property type="molecule type" value="Genomic_DNA"/>
</dbReference>
<evidence type="ECO:0008006" key="3">
    <source>
        <dbReference type="Google" id="ProtNLM"/>
    </source>
</evidence>
<organism evidence="1 2">
    <name type="scientific">Methylomicrobium album BG8</name>
    <dbReference type="NCBI Taxonomy" id="686340"/>
    <lineage>
        <taxon>Bacteria</taxon>
        <taxon>Pseudomonadati</taxon>
        <taxon>Pseudomonadota</taxon>
        <taxon>Gammaproteobacteria</taxon>
        <taxon>Methylococcales</taxon>
        <taxon>Methylococcaceae</taxon>
        <taxon>Methylomicrobium</taxon>
    </lineage>
</organism>
<reference evidence="1 2" key="1">
    <citation type="journal article" date="2013" name="Genome Announc.">
        <title>Genome Sequence of the Obligate Gammaproteobacterial Methanotroph Methylomicrobium album Strain BG8.</title>
        <authorList>
            <person name="Kits K.D."/>
            <person name="Kalyuzhnaya M.G."/>
            <person name="Klotz M.G."/>
            <person name="Jetten M.S."/>
            <person name="Op den Camp H.J."/>
            <person name="Vuilleumier S."/>
            <person name="Bringel F."/>
            <person name="Dispirito A.A."/>
            <person name="Murrell J.C."/>
            <person name="Bruce D."/>
            <person name="Cheng J.F."/>
            <person name="Copeland A."/>
            <person name="Goodwin L."/>
            <person name="Hauser L."/>
            <person name="Lajus A."/>
            <person name="Land M.L."/>
            <person name="Lapidus A."/>
            <person name="Lucas S."/>
            <person name="Medigue C."/>
            <person name="Pitluck S."/>
            <person name="Woyke T."/>
            <person name="Zeytun A."/>
            <person name="Stein L.Y."/>
        </authorList>
    </citation>
    <scope>NUCLEOTIDE SEQUENCE [LARGE SCALE GENOMIC DNA]</scope>
    <source>
        <strain evidence="1 2">BG8</strain>
    </source>
</reference>
<dbReference type="HOGENOM" id="CLU_1530779_0_0_6"/>
<proteinExistence type="predicted"/>
<sequence>MNKLYRFGQITSLASAALITGCLGGVPGSYPAQGYPTSGYPNQGYSYGGYPNTGAQTGLGSISGTVIAAIIQGMAGSVLNGQIGSQLAPVDQNFRLQQLGGLLQTGNIGQSQQWLNPQTGSQVAINPIGQLSLNPQTQQKCQNLEETVILPDGKNIREKRTACLDPTTGKWNLVK</sequence>
<dbReference type="RefSeq" id="WP_005371108.1">
    <property type="nucleotide sequence ID" value="NZ_CM001475.1"/>
</dbReference>
<evidence type="ECO:0000313" key="1">
    <source>
        <dbReference type="EMBL" id="EIC29331.1"/>
    </source>
</evidence>
<gene>
    <name evidence="1" type="ORF">Metal_1548</name>
</gene>
<dbReference type="Proteomes" id="UP000005090">
    <property type="component" value="Chromosome"/>
</dbReference>
<accession>H8GLG6</accession>
<keyword evidence="2" id="KW-1185">Reference proteome</keyword>
<evidence type="ECO:0000313" key="2">
    <source>
        <dbReference type="Proteomes" id="UP000005090"/>
    </source>
</evidence>
<protein>
    <recommendedName>
        <fullName evidence="3">Surface antigen</fullName>
    </recommendedName>
</protein>
<name>H8GLG6_METAL</name>
<dbReference type="PROSITE" id="PS51257">
    <property type="entry name" value="PROKAR_LIPOPROTEIN"/>
    <property type="match status" value="1"/>
</dbReference>